<proteinExistence type="predicted"/>
<sequence length="794" mass="89560">MTFYRWKYSLLSSLRLLCDRLFFRGESQHIDIIIDCFSESWFHVYGNTHQKNQESVFGSTNGVYLVSYALILLNTDLHTAEIEKKKRIDKNSFIKNTITALNQNKVRLRSTIKVTKELKSFYEDLSINELKLDKALNSNFNEDELTPLISTNSYNHHHHFRSSKSIRNNNRNGIPPNIPTSSAASVTTSISTVTATANGDTSTLNTNIVETPTNESFQQLPNNNNLPQNNVTSSPSIKSSNNPLSILANRRKSSSSRGFPRPSIDRESIYSNDSRHTNTTSVYNYNNGNGNGNIAPSVHSTTSFGFTKALLNDRKFSNGNSSRHNNQASTTDVQSKYSFQESKINRLSVVLDENDSFDFQSAIDTGATMGDTNNEDDDDEDGLIDSDNEFVIKEKGDLELELQGPPWVKEGLLYTIIPEEDIINVKSNQTLSNASILTKTRSNVSSAKSTFHWFTSLRSSSGSSNSSNSSTSSSSNSKKNWNHLFVVVSKGELRIFSFDDQASFANFEETVGGGNWYDNANTVASYNLCSCFAQVINSKSKAYRNITNNHGDPVQSHKKTGYETYWCLTLPLDDSAKLSAQSQVVFCSGTREIAQEYVDTCNFWSARSSAIPSEDVISSIEYGWTEKFLNMINSNNMDSSLQVIEYLKKTKIGKWTPLSPSLAPASYQIIQQLKLLNNYYDDLNEKVKNHSNSLESLHKLDQIYKNKMINNSSNHHHYQSRSIFSRSKNSSIDKDTIKLNQIANNNYKQIKLNYENRSIFLENEQLRFKGYINSLTSAIEIRNEKLSNIDENDN</sequence>
<comment type="caution">
    <text evidence="1">The sequence shown here is derived from an EMBL/GenBank/DDBJ whole genome shotgun (WGS) entry which is preliminary data.</text>
</comment>
<organism evidence="1 2">
    <name type="scientific">Candida boidinii</name>
    <name type="common">Yeast</name>
    <dbReference type="NCBI Taxonomy" id="5477"/>
    <lineage>
        <taxon>Eukaryota</taxon>
        <taxon>Fungi</taxon>
        <taxon>Dikarya</taxon>
        <taxon>Ascomycota</taxon>
        <taxon>Saccharomycotina</taxon>
        <taxon>Pichiomycetes</taxon>
        <taxon>Pichiales</taxon>
        <taxon>Pichiaceae</taxon>
        <taxon>Ogataea</taxon>
        <taxon>Ogataea/Candida clade</taxon>
    </lineage>
</organism>
<dbReference type="EMBL" id="BSXV01002486">
    <property type="protein sequence ID" value="GME95883.1"/>
    <property type="molecule type" value="Genomic_DNA"/>
</dbReference>
<dbReference type="Proteomes" id="UP001165101">
    <property type="component" value="Unassembled WGS sequence"/>
</dbReference>
<protein>
    <submittedName>
        <fullName evidence="1">Unnamed protein product</fullName>
    </submittedName>
</protein>
<reference evidence="1" key="1">
    <citation type="submission" date="2023-04" db="EMBL/GenBank/DDBJ databases">
        <title>Candida boidinii NBRC 1967.</title>
        <authorList>
            <person name="Ichikawa N."/>
            <person name="Sato H."/>
            <person name="Tonouchi N."/>
        </authorList>
    </citation>
    <scope>NUCLEOTIDE SEQUENCE</scope>
    <source>
        <strain evidence="1">NBRC 1967</strain>
    </source>
</reference>
<name>A0ACB5TW44_CANBO</name>
<keyword evidence="2" id="KW-1185">Reference proteome</keyword>
<gene>
    <name evidence="1" type="ORF">Cboi01_000408000</name>
</gene>
<accession>A0ACB5TW44</accession>
<evidence type="ECO:0000313" key="1">
    <source>
        <dbReference type="EMBL" id="GME95883.1"/>
    </source>
</evidence>
<evidence type="ECO:0000313" key="2">
    <source>
        <dbReference type="Proteomes" id="UP001165101"/>
    </source>
</evidence>